<dbReference type="AlphaFoldDB" id="A0A7X5U0P7"/>
<dbReference type="RefSeq" id="WP_167159802.1">
    <property type="nucleotide sequence ID" value="NZ_JAANOW010000001.1"/>
</dbReference>
<dbReference type="Proteomes" id="UP000547444">
    <property type="component" value="Unassembled WGS sequence"/>
</dbReference>
<keyword evidence="7" id="KW-1185">Reference proteome</keyword>
<dbReference type="PROSITE" id="PS00523">
    <property type="entry name" value="SULFATASE_1"/>
    <property type="match status" value="1"/>
</dbReference>
<accession>A0A7X5U0P7</accession>
<evidence type="ECO:0000259" key="5">
    <source>
        <dbReference type="Pfam" id="PF00884"/>
    </source>
</evidence>
<dbReference type="InterPro" id="IPR024607">
    <property type="entry name" value="Sulfatase_CS"/>
</dbReference>
<dbReference type="EMBL" id="JAANOW010000001">
    <property type="protein sequence ID" value="NIH96255.1"/>
    <property type="molecule type" value="Genomic_DNA"/>
</dbReference>
<evidence type="ECO:0000256" key="1">
    <source>
        <dbReference type="ARBA" id="ARBA00008779"/>
    </source>
</evidence>
<keyword evidence="2" id="KW-0479">Metal-binding</keyword>
<dbReference type="InterPro" id="IPR000917">
    <property type="entry name" value="Sulfatase_N"/>
</dbReference>
<dbReference type="Pfam" id="PF00884">
    <property type="entry name" value="Sulfatase"/>
    <property type="match status" value="1"/>
</dbReference>
<protein>
    <submittedName>
        <fullName evidence="6">Arylsulfatase</fullName>
        <ecNumber evidence="6">3.1.6.1</ecNumber>
    </submittedName>
</protein>
<dbReference type="PANTHER" id="PTHR42693">
    <property type="entry name" value="ARYLSULFATASE FAMILY MEMBER"/>
    <property type="match status" value="1"/>
</dbReference>
<dbReference type="SUPFAM" id="SSF53649">
    <property type="entry name" value="Alkaline phosphatase-like"/>
    <property type="match status" value="1"/>
</dbReference>
<evidence type="ECO:0000256" key="3">
    <source>
        <dbReference type="ARBA" id="ARBA00022801"/>
    </source>
</evidence>
<comment type="caution">
    <text evidence="6">The sequence shown here is derived from an EMBL/GenBank/DDBJ whole genome shotgun (WGS) entry which is preliminary data.</text>
</comment>
<dbReference type="EC" id="3.1.6.1" evidence="6"/>
<sequence length="739" mass="80598">MGTDKVKARPEAPNVVMIVLDDLGYAQFGCYGSNIRTPAIDRLARNGLRYSRFHVTGLCSPSRAALLTGRNHHSVGMGFLADIPTVHPGYTGKIPDSAQTLPRLLRDSGWSTMAVGKWHLAPRGERTSAGPFTRWPLGLGFERYYGFLLGDANHWDPQLVRDNTYLDGPEVRPDGYHLTEDLTDEAIRMVVSQQQSAPGKPFFLYFATGAMHSPHHVHKDWADAYAGQFDIGWDAWRDEVFARQLAEGVVPAGTTLTPRPDWVPAWATLTADERAVYARMHEVYAGFLSHTDSQIDRLTRTLEELGVMDNTLILVMSDNGASAEGGVSGTSNEHRFTHRVPESLADNLDLLPDWGGTAGYPHYAWGWAWAGNTPFRLWKRYAWLGGTRVPLIVHWPCGIDDGGAVRSQFGHAIDVMPTVLQACGIELQSAPSETSDSAVHGASLLPTFRDAAAPAPRSTQYFEVVGSRSIIDDGWKATTDHVGQGVMDEEALLDGSRDFALDRWSLFRADDFSEAHDVSADHPDVVARLTAVWAAEAACYDVLPLTDSLVARAADMVWPEFPPGQRVVLRPSGGPVVDEALPLLYSRLSADVEVLPEGANGVLFAIGNWTGGLAAFVIESRLHIAIAAPGGSIRVRADRLLMEGRHSAGCRIHRLDGETRVEAVIDNTVVGSAVAPVTLPHVWQHGGTSLRLGRDRGLPVCDSYQPPFAWNGTVHSVTVESDLDSLPSQELLRAALKSD</sequence>
<evidence type="ECO:0000313" key="6">
    <source>
        <dbReference type="EMBL" id="NIH96255.1"/>
    </source>
</evidence>
<dbReference type="GO" id="GO:0046872">
    <property type="term" value="F:metal ion binding"/>
    <property type="evidence" value="ECO:0007669"/>
    <property type="project" value="UniProtKB-KW"/>
</dbReference>
<evidence type="ECO:0000256" key="2">
    <source>
        <dbReference type="ARBA" id="ARBA00022723"/>
    </source>
</evidence>
<keyword evidence="3 6" id="KW-0378">Hydrolase</keyword>
<name>A0A7X5U0P7_9MYCO</name>
<dbReference type="PANTHER" id="PTHR42693:SF43">
    <property type="entry name" value="BLL2667 PROTEIN"/>
    <property type="match status" value="1"/>
</dbReference>
<dbReference type="GO" id="GO:0004065">
    <property type="term" value="F:arylsulfatase activity"/>
    <property type="evidence" value="ECO:0007669"/>
    <property type="project" value="UniProtKB-EC"/>
</dbReference>
<reference evidence="6 7" key="1">
    <citation type="submission" date="2020-03" db="EMBL/GenBank/DDBJ databases">
        <title>Sequencing the genomes of 1000 actinobacteria strains.</title>
        <authorList>
            <person name="Klenk H.-P."/>
        </authorList>
    </citation>
    <scope>NUCLEOTIDE SEQUENCE [LARGE SCALE GENOMIC DNA]</scope>
    <source>
        <strain evidence="6 7">DSM 44556</strain>
    </source>
</reference>
<dbReference type="InterPro" id="IPR017850">
    <property type="entry name" value="Alkaline_phosphatase_core_sf"/>
</dbReference>
<proteinExistence type="inferred from homology"/>
<dbReference type="CDD" id="cd16025">
    <property type="entry name" value="PAS_like"/>
    <property type="match status" value="1"/>
</dbReference>
<gene>
    <name evidence="6" type="ORF">FHU31_003211</name>
</gene>
<feature type="domain" description="Sulfatase N-terminal" evidence="5">
    <location>
        <begin position="13"/>
        <end position="425"/>
    </location>
</feature>
<evidence type="ECO:0000313" key="7">
    <source>
        <dbReference type="Proteomes" id="UP000547444"/>
    </source>
</evidence>
<dbReference type="InterPro" id="IPR050738">
    <property type="entry name" value="Sulfatase"/>
</dbReference>
<dbReference type="Gene3D" id="3.40.720.10">
    <property type="entry name" value="Alkaline Phosphatase, subunit A"/>
    <property type="match status" value="1"/>
</dbReference>
<dbReference type="Gene3D" id="3.30.1120.10">
    <property type="match status" value="1"/>
</dbReference>
<comment type="similarity">
    <text evidence="1">Belongs to the sulfatase family.</text>
</comment>
<evidence type="ECO:0000256" key="4">
    <source>
        <dbReference type="ARBA" id="ARBA00022837"/>
    </source>
</evidence>
<keyword evidence="4" id="KW-0106">Calcium</keyword>
<organism evidence="6 7">
    <name type="scientific">Mycolicibacterium fluoranthenivorans</name>
    <dbReference type="NCBI Taxonomy" id="258505"/>
    <lineage>
        <taxon>Bacteria</taxon>
        <taxon>Bacillati</taxon>
        <taxon>Actinomycetota</taxon>
        <taxon>Actinomycetes</taxon>
        <taxon>Mycobacteriales</taxon>
        <taxon>Mycobacteriaceae</taxon>
        <taxon>Mycolicibacterium</taxon>
    </lineage>
</organism>